<dbReference type="Gramene" id="Zm00001eb190620_T002">
    <property type="protein sequence ID" value="Zm00001eb190620_P002"/>
    <property type="gene ID" value="Zm00001eb190620"/>
</dbReference>
<dbReference type="Pfam" id="PF14222">
    <property type="entry name" value="MOR2-PAG1_N"/>
    <property type="match status" value="2"/>
</dbReference>
<gene>
    <name evidence="5" type="primary">LOC100278485</name>
    <name evidence="4" type="ORF">ZEAMMB73_Zm00001d051839</name>
</gene>
<reference evidence="4" key="2">
    <citation type="submission" date="2015-12" db="EMBL/GenBank/DDBJ databases">
        <title>Update maize B73 reference genome by single molecule sequencing technologies.</title>
        <authorList>
            <consortium name="Maize Genome Sequencing Project"/>
            <person name="Ware D."/>
        </authorList>
    </citation>
    <scope>NUCLEOTIDE SEQUENCE</scope>
    <source>
        <tissue evidence="4">Seedling</tissue>
    </source>
</reference>
<dbReference type="InterPro" id="IPR025614">
    <property type="entry name" value="Cell_morpho_N"/>
</dbReference>
<dbReference type="ExpressionAtlas" id="A0A1D6QA17">
    <property type="expression patterns" value="baseline and differential"/>
</dbReference>
<dbReference type="InterPro" id="IPR016024">
    <property type="entry name" value="ARM-type_fold"/>
</dbReference>
<sequence>MGAGGAAKQIVDSLLARFLPLARRRIETAQAQDGQYLRPCDPSYEQVLDSLAMVARHTPLPLLEALLRWRESESPKGAHDASTYQKKLAVECIFSSACIRFAECCPQEGITEKLWIGLESFVFDWLINADRVVSQVEYPSLVDLRGLLLDLVAQLLGALSRIRFSSVTERFFIELNVRRIDSLALRSETLSIINGMRYLKLGVKTEGGLNASVSFIAKANPLNRPPNKRKSELQHALCNMLSSILAPLAEGGKNHWPPLGVEPALSLWYDAVARIRVQLMYWMDKQSKHVAVGFPLVTLLLCLGDANAFNSSFSQHMEILYKYLKDKNHRSMALDCLHRLVKFYLNIYADYQPRNHVWDYLDSVTSQLLTVLKKGLLTQDVQHDKLVEFCVTLAQSNLDFAMNHMILELLKPDSLSEAKVVGLRALLEIVVSPSNQQIGLDVLQVFGIGHYIPKVKSAIESILRSCNKAYSLALLTSSKTTIDNVTKDKSQGSLFRSVLKCIPYLIEEAGRNDKMTEIIPQHGISIDPGVREEAVQVLNRIVRCLPNRRFAVLKGMANFILKLPDEFPLLIQTSLGRLVELMRLWRVCLSEEALAKDMQSGRRLSIGGDALQRSPFHRSRDVSEFRASEMDAVGLVFLSSADVQIRLTALELLRCVRALQNNLRDYSANEWGDNKLKLEPEPIFIIDIIEENGEDIVQSCYWDPGRPYDLRREMDPIPLDVTLQSILESVDKNRWARYLSEIVKYAAELCPSSVQDARLEVIRRLEQITPADLGGKAQQPQDSETKLDQWLIYAMFACSCPPDIREEFSIKSAREVFHMIFPSLRHGSEAYALAATSALGHSHLEVCEIMFGDLALFVEEVSSETEGKPKWKCYSPDPQIADGYFSVLAEVYMRQEIPKCEIQRLVSLILYKVVDQTKLIRDSALQMLETLSLREWAEDDTDGVGHYRASVVGNLPDSYQQFQYKLSSKLAKDHPELSEHLCEEIMQRQLDAVDIIAQHQVLTCMAPWIENLNFVRLKESGWSERLLKSLYYVTWKHGDQFPDEIEKLWSTVASNTRNIIPVLNFLITRGIEDCDANPSAEITGAFATYFSVAKRVSLYLARICPQQTIDHLVFELSQRMLEDDEEPVRLGKVDVSANVVLEFSQGPTASQVATVVDSQPHMSPLLVRGSLDGAVRNVSGNLSWRTSAVTGRSVSGPLSPLAHEVSIPNPTAGRSGQLLPALITMSGPLSGVRSSAGNLRSRHVSRDSGDYYFDTPNSTDDILHQGGSGIHGINANELQSALQGHQHLLSRADIALILLAEIAYENDEDFRENLPLLFHVTCVSMDSSEDIVLEHCQDLLVNLLYSLAGRHLELYEIESSERENKHHVVSLIKYIQSKRGSLMWENEDPTLFRIELPSASLLSALVQSMVSAIFFQGDLRETWGSEALKWAMECTSRHLACRSHQIYRALRPSVKSDSCVLLLRCIHRCLGNPVPAVLGFAMEILLTLQVMVENMEPEKVILYPQLFWGCVALMHTDFVHIYCQVLELFCRVIDRLTFRDRTTENVLLSSMPRDEFDINGYASDLHRLESRTTSERLLSVTGTGKVPAFEGVQPLVLKGLMSTVSHGSAIELLSRITIPTCDSIFGSPDTRLLMHITGLLPWLGLQLTREAPPSLGSASPLQEQNQKAYYVSSNISAWCRAKSLDDLAEVFRAYSFGEIMSLEDLFARASPPICAEWFPRHSSLAFGHLLRLLERGPLDYQRVVLLMLKSLLQQTPVDPSQIPQVYNFVSQLVESTLCSEALNVLEALLRSCGGGGQGEEAGFGDNGGHGSGEKVLQSMLLPQSSFKARSGPLQYAAGSGLGSLMGQGGGGSSSAADSGLVARDVALQNTRLLLGRVLDTCALGRKRDHKRLVPFVANVG</sequence>
<dbReference type="InterPro" id="IPR029473">
    <property type="entry name" value="MOR2-PAG1_mid"/>
</dbReference>
<proteinExistence type="evidence at protein level"/>
<dbReference type="OrthoDB" id="6287725at2759"/>
<accession>A0A1D6QA17</accession>
<name>A0A1D6QA17_MAIZE</name>
<dbReference type="Pfam" id="PF14228">
    <property type="entry name" value="MOR2-PAG1_mid"/>
    <property type="match status" value="1"/>
</dbReference>
<dbReference type="SUPFAM" id="SSF48371">
    <property type="entry name" value="ARM repeat"/>
    <property type="match status" value="2"/>
</dbReference>
<feature type="domain" description="Cell morphogenesis protein N-terminal" evidence="1">
    <location>
        <begin position="447"/>
        <end position="585"/>
    </location>
</feature>
<reference evidence="6" key="1">
    <citation type="journal article" date="2009" name="Science">
        <title>The B73 maize genome: complexity, diversity, and dynamics.</title>
        <authorList>
            <person name="Schnable P.S."/>
            <person name="Ware D."/>
            <person name="Fulton R.S."/>
            <person name="Stein J.C."/>
            <person name="Wei F."/>
            <person name="Pasternak S."/>
            <person name="Liang C."/>
            <person name="Zhang J."/>
            <person name="Fulton L."/>
            <person name="Graves T.A."/>
            <person name="Minx P."/>
            <person name="Reily A.D."/>
            <person name="Courtney L."/>
            <person name="Kruchowski S.S."/>
            <person name="Tomlinson C."/>
            <person name="Strong C."/>
            <person name="Delehaunty K."/>
            <person name="Fronick C."/>
            <person name="Courtney B."/>
            <person name="Rock S.M."/>
            <person name="Belter E."/>
            <person name="Du F."/>
            <person name="Kim K."/>
            <person name="Abbott R.M."/>
            <person name="Cotton M."/>
            <person name="Levy A."/>
            <person name="Marchetto P."/>
            <person name="Ochoa K."/>
            <person name="Jackson S.M."/>
            <person name="Gillam B."/>
            <person name="Chen W."/>
            <person name="Yan L."/>
            <person name="Higginbotham J."/>
            <person name="Cardenas M."/>
            <person name="Waligorski J."/>
            <person name="Applebaum E."/>
            <person name="Phelps L."/>
            <person name="Falcone J."/>
            <person name="Kanchi K."/>
            <person name="Thane T."/>
            <person name="Scimone A."/>
            <person name="Thane N."/>
            <person name="Henke J."/>
            <person name="Wang T."/>
            <person name="Ruppert J."/>
            <person name="Shah N."/>
            <person name="Rotter K."/>
            <person name="Hodges J."/>
            <person name="Ingenthron E."/>
            <person name="Cordes M."/>
            <person name="Kohlberg S."/>
            <person name="Sgro J."/>
            <person name="Delgado B."/>
            <person name="Mead K."/>
            <person name="Chinwalla A."/>
            <person name="Leonard S."/>
            <person name="Crouse K."/>
            <person name="Collura K."/>
            <person name="Kudrna D."/>
            <person name="Currie J."/>
            <person name="He R."/>
            <person name="Angelova A."/>
            <person name="Rajasekar S."/>
            <person name="Mueller T."/>
            <person name="Lomeli R."/>
            <person name="Scara G."/>
            <person name="Ko A."/>
            <person name="Delaney K."/>
            <person name="Wissotski M."/>
            <person name="Lopez G."/>
            <person name="Campos D."/>
            <person name="Braidotti M."/>
            <person name="Ashley E."/>
            <person name="Golser W."/>
            <person name="Kim H."/>
            <person name="Lee S."/>
            <person name="Lin J."/>
            <person name="Dujmic Z."/>
            <person name="Kim W."/>
            <person name="Talag J."/>
            <person name="Zuccolo A."/>
            <person name="Fan C."/>
            <person name="Sebastian A."/>
            <person name="Kramer M."/>
            <person name="Spiegel L."/>
            <person name="Nascimento L."/>
            <person name="Zutavern T."/>
            <person name="Miller B."/>
            <person name="Ambroise C."/>
            <person name="Muller S."/>
            <person name="Spooner W."/>
            <person name="Narechania A."/>
            <person name="Ren L."/>
            <person name="Wei S."/>
            <person name="Kumari S."/>
            <person name="Faga B."/>
            <person name="Levy M.J."/>
            <person name="McMahan L."/>
            <person name="Van Buren P."/>
            <person name="Vaughn M.W."/>
            <person name="Ying K."/>
            <person name="Yeh C.-T."/>
            <person name="Emrich S.J."/>
            <person name="Jia Y."/>
            <person name="Kalyanaraman A."/>
            <person name="Hsia A.-P."/>
            <person name="Barbazuk W.B."/>
            <person name="Baucom R.S."/>
            <person name="Brutnell T.P."/>
            <person name="Carpita N.C."/>
            <person name="Chaparro C."/>
            <person name="Chia J.-M."/>
            <person name="Deragon J.-M."/>
            <person name="Estill J.C."/>
            <person name="Fu Y."/>
            <person name="Jeddeloh J.A."/>
            <person name="Han Y."/>
            <person name="Lee H."/>
            <person name="Li P."/>
            <person name="Lisch D.R."/>
            <person name="Liu S."/>
            <person name="Liu Z."/>
            <person name="Nagel D.H."/>
            <person name="McCann M.C."/>
            <person name="SanMiguel P."/>
            <person name="Myers A.M."/>
            <person name="Nettleton D."/>
            <person name="Nguyen J."/>
            <person name="Penning B.W."/>
            <person name="Ponnala L."/>
            <person name="Schneider K.L."/>
            <person name="Schwartz D.C."/>
            <person name="Sharma A."/>
            <person name="Soderlund C."/>
            <person name="Springer N.M."/>
            <person name="Sun Q."/>
            <person name="Wang H."/>
            <person name="Waterman M."/>
            <person name="Westerman R."/>
            <person name="Wolfgruber T.K."/>
            <person name="Yang L."/>
            <person name="Yu Y."/>
            <person name="Zhang L."/>
            <person name="Zhou S."/>
            <person name="Zhu Q."/>
            <person name="Bennetzen J.L."/>
            <person name="Dawe R.K."/>
            <person name="Jiang J."/>
            <person name="Jiang N."/>
            <person name="Presting G.G."/>
            <person name="Wessler S.R."/>
            <person name="Aluru S."/>
            <person name="Martienssen R.A."/>
            <person name="Clifton S.W."/>
            <person name="McCombie W.R."/>
            <person name="Wing R.A."/>
            <person name="Wilson R.K."/>
        </authorList>
    </citation>
    <scope>NUCLEOTIDE SEQUENCE [LARGE SCALE GENOMIC DNA]</scope>
    <source>
        <strain evidence="6">cv. B73</strain>
    </source>
</reference>
<dbReference type="PANTHER" id="PTHR12295">
    <property type="entry name" value="FURRY-RELATED"/>
    <property type="match status" value="1"/>
</dbReference>
<dbReference type="InterPro" id="IPR039867">
    <property type="entry name" value="Furry/Tao3/Mor2"/>
</dbReference>
<evidence type="ECO:0000259" key="2">
    <source>
        <dbReference type="Pfam" id="PF14225"/>
    </source>
</evidence>
<dbReference type="Pfam" id="PF14225">
    <property type="entry name" value="MOR2-PAG1_C"/>
    <property type="match status" value="1"/>
</dbReference>
<evidence type="ECO:0000259" key="3">
    <source>
        <dbReference type="Pfam" id="PF14228"/>
    </source>
</evidence>
<reference evidence="5" key="4">
    <citation type="submission" date="2021-05" db="UniProtKB">
        <authorList>
            <consortium name="EnsemblPlants"/>
        </authorList>
    </citation>
    <scope>IDENTIFICATION</scope>
    <source>
        <strain evidence="5">cv. B73</strain>
    </source>
</reference>
<feature type="domain" description="Cell morphogenesis central region" evidence="3">
    <location>
        <begin position="872"/>
        <end position="1479"/>
    </location>
</feature>
<evidence type="ECO:0000313" key="6">
    <source>
        <dbReference type="Proteomes" id="UP000007305"/>
    </source>
</evidence>
<protein>
    <submittedName>
        <fullName evidence="4">ARM repeat superfamily protein</fullName>
    </submittedName>
</protein>
<evidence type="ECO:0007829" key="7">
    <source>
        <dbReference type="PeptideAtlas" id="A0A1D6QA17"/>
    </source>
</evidence>
<dbReference type="EMBL" id="CM000780">
    <property type="protein sequence ID" value="AQK55200.1"/>
    <property type="molecule type" value="Genomic_DNA"/>
</dbReference>
<feature type="domain" description="Cell morphogenesis protein N-terminal" evidence="1">
    <location>
        <begin position="85"/>
        <end position="432"/>
    </location>
</feature>
<reference evidence="5" key="3">
    <citation type="submission" date="2019-07" db="EMBL/GenBank/DDBJ databases">
        <authorList>
            <person name="Seetharam A."/>
            <person name="Woodhouse M."/>
            <person name="Cannon E."/>
        </authorList>
    </citation>
    <scope>NUCLEOTIDE SEQUENCE [LARGE SCALE GENOMIC DNA]</scope>
    <source>
        <strain evidence="5">cv. B73</strain>
    </source>
</reference>
<dbReference type="PANTHER" id="PTHR12295:SF30">
    <property type="entry name" value="PROTEIN FURRY"/>
    <property type="match status" value="1"/>
</dbReference>
<keyword evidence="6" id="KW-1185">Reference proteome</keyword>
<evidence type="ECO:0000313" key="4">
    <source>
        <dbReference type="EMBL" id="AQK55200.1"/>
    </source>
</evidence>
<dbReference type="InterPro" id="IPR025481">
    <property type="entry name" value="Cell_Morphogen_C"/>
</dbReference>
<evidence type="ECO:0000313" key="5">
    <source>
        <dbReference type="EnsemblPlants" id="Zm00001eb190620_P002"/>
    </source>
</evidence>
<dbReference type="EnsemblPlants" id="Zm00001eb190620_T002">
    <property type="protein sequence ID" value="Zm00001eb190620_P002"/>
    <property type="gene ID" value="Zm00001eb190620"/>
</dbReference>
<dbReference type="Proteomes" id="UP000007305">
    <property type="component" value="Chromosome 4"/>
</dbReference>
<organism evidence="4">
    <name type="scientific">Zea mays</name>
    <name type="common">Maize</name>
    <dbReference type="NCBI Taxonomy" id="4577"/>
    <lineage>
        <taxon>Eukaryota</taxon>
        <taxon>Viridiplantae</taxon>
        <taxon>Streptophyta</taxon>
        <taxon>Embryophyta</taxon>
        <taxon>Tracheophyta</taxon>
        <taxon>Spermatophyta</taxon>
        <taxon>Magnoliopsida</taxon>
        <taxon>Liliopsida</taxon>
        <taxon>Poales</taxon>
        <taxon>Poaceae</taxon>
        <taxon>PACMAD clade</taxon>
        <taxon>Panicoideae</taxon>
        <taxon>Andropogonodae</taxon>
        <taxon>Andropogoneae</taxon>
        <taxon>Tripsacinae</taxon>
        <taxon>Zea</taxon>
    </lineage>
</organism>
<keyword evidence="7" id="KW-1267">Proteomics identification</keyword>
<dbReference type="GO" id="GO:0000902">
    <property type="term" value="P:cell morphogenesis"/>
    <property type="evidence" value="ECO:0007669"/>
    <property type="project" value="InterPro"/>
</dbReference>
<feature type="domain" description="Cell morphogenesis protein C-terminal" evidence="2">
    <location>
        <begin position="1504"/>
        <end position="1791"/>
    </location>
</feature>
<evidence type="ECO:0000259" key="1">
    <source>
        <dbReference type="Pfam" id="PF14222"/>
    </source>
</evidence>